<accession>A0A366I9X2</accession>
<dbReference type="GO" id="GO:0016787">
    <property type="term" value="F:hydrolase activity"/>
    <property type="evidence" value="ECO:0007669"/>
    <property type="project" value="UniProtKB-KW"/>
</dbReference>
<dbReference type="OrthoDB" id="9806902at2"/>
<dbReference type="Gene3D" id="3.40.50.1820">
    <property type="entry name" value="alpha/beta hydrolase"/>
    <property type="match status" value="1"/>
</dbReference>
<keyword evidence="2" id="KW-0378">Hydrolase</keyword>
<evidence type="ECO:0000259" key="1">
    <source>
        <dbReference type="Pfam" id="PF12146"/>
    </source>
</evidence>
<comment type="caution">
    <text evidence="2">The sequence shown here is derived from an EMBL/GenBank/DDBJ whole genome shotgun (WGS) entry which is preliminary data.</text>
</comment>
<organism evidence="2 3">
    <name type="scientific">Alkalibaculum bacchi</name>
    <dbReference type="NCBI Taxonomy" id="645887"/>
    <lineage>
        <taxon>Bacteria</taxon>
        <taxon>Bacillati</taxon>
        <taxon>Bacillota</taxon>
        <taxon>Clostridia</taxon>
        <taxon>Eubacteriales</taxon>
        <taxon>Eubacteriaceae</taxon>
        <taxon>Alkalibaculum</taxon>
    </lineage>
</organism>
<evidence type="ECO:0000313" key="2">
    <source>
        <dbReference type="EMBL" id="RBP66676.1"/>
    </source>
</evidence>
<keyword evidence="3" id="KW-1185">Reference proteome</keyword>
<sequence>MEFSNSFKGYNDYELYYSEWLVKKPAYTVILFHGMAEYAGRYEQFAQFLNKNDCDVYALDFRGHGKNIRFNVKGHFADEDGWQVVVEDMQLFIEHVKKSCQSNSIVLLGHSMGSLFLRSYLIKYNKKNAKKALLLGTPYAPANGVLKIGKLFTSMLAANDPKKPSPFLDKVVFGNFAKKMQDPETAFDWLTRNKEVVRYYIKDPLCGFVCSISFYRDLFTGLEYCNEPSNLKKIQKDTKVLILSGSDDPVGHFGKGPTELYEQLSKVLQEDYVKLKIYEGYRHEILNEIDSSRVFNDIFAFIKE</sequence>
<gene>
    <name evidence="2" type="ORF">DES36_10555</name>
</gene>
<dbReference type="Pfam" id="PF12146">
    <property type="entry name" value="Hydrolase_4"/>
    <property type="match status" value="1"/>
</dbReference>
<dbReference type="EMBL" id="QNRX01000005">
    <property type="protein sequence ID" value="RBP66676.1"/>
    <property type="molecule type" value="Genomic_DNA"/>
</dbReference>
<name>A0A366I9X2_9FIRM</name>
<evidence type="ECO:0000313" key="3">
    <source>
        <dbReference type="Proteomes" id="UP000253490"/>
    </source>
</evidence>
<dbReference type="Proteomes" id="UP000253490">
    <property type="component" value="Unassembled WGS sequence"/>
</dbReference>
<proteinExistence type="predicted"/>
<dbReference type="InterPro" id="IPR029058">
    <property type="entry name" value="AB_hydrolase_fold"/>
</dbReference>
<dbReference type="PANTHER" id="PTHR11614">
    <property type="entry name" value="PHOSPHOLIPASE-RELATED"/>
    <property type="match status" value="1"/>
</dbReference>
<feature type="domain" description="Serine aminopeptidase S33" evidence="1">
    <location>
        <begin position="24"/>
        <end position="290"/>
    </location>
</feature>
<dbReference type="SUPFAM" id="SSF53474">
    <property type="entry name" value="alpha/beta-Hydrolases"/>
    <property type="match status" value="1"/>
</dbReference>
<dbReference type="AlphaFoldDB" id="A0A366I9X2"/>
<dbReference type="InterPro" id="IPR051044">
    <property type="entry name" value="MAG_DAG_Lipase"/>
</dbReference>
<dbReference type="RefSeq" id="WP_113920109.1">
    <property type="nucleotide sequence ID" value="NZ_QNRX01000005.1"/>
</dbReference>
<dbReference type="InterPro" id="IPR022742">
    <property type="entry name" value="Hydrolase_4"/>
</dbReference>
<reference evidence="2 3" key="1">
    <citation type="submission" date="2018-06" db="EMBL/GenBank/DDBJ databases">
        <title>Genomic Encyclopedia of Type Strains, Phase IV (KMG-IV): sequencing the most valuable type-strain genomes for metagenomic binning, comparative biology and taxonomic classification.</title>
        <authorList>
            <person name="Goeker M."/>
        </authorList>
    </citation>
    <scope>NUCLEOTIDE SEQUENCE [LARGE SCALE GENOMIC DNA]</scope>
    <source>
        <strain evidence="2 3">DSM 22112</strain>
    </source>
</reference>
<protein>
    <submittedName>
        <fullName evidence="2">Alpha-beta hydrolase superfamily lysophospholipase</fullName>
    </submittedName>
</protein>